<dbReference type="CDD" id="cd08946">
    <property type="entry name" value="SDR_e"/>
    <property type="match status" value="1"/>
</dbReference>
<dbReference type="Gene3D" id="3.40.50.720">
    <property type="entry name" value="NAD(P)-binding Rossmann-like Domain"/>
    <property type="match status" value="1"/>
</dbReference>
<keyword evidence="2" id="KW-0413">Isomerase</keyword>
<dbReference type="Proteomes" id="UP000186309">
    <property type="component" value="Chromosome"/>
</dbReference>
<evidence type="ECO:0000313" key="3">
    <source>
        <dbReference type="Proteomes" id="UP000186309"/>
    </source>
</evidence>
<evidence type="ECO:0000313" key="2">
    <source>
        <dbReference type="EMBL" id="APW59967.1"/>
    </source>
</evidence>
<dbReference type="InterPro" id="IPR050177">
    <property type="entry name" value="Lipid_A_modif_metabolic_enz"/>
</dbReference>
<dbReference type="SUPFAM" id="SSF51735">
    <property type="entry name" value="NAD(P)-binding Rossmann-fold domains"/>
    <property type="match status" value="1"/>
</dbReference>
<dbReference type="PANTHER" id="PTHR43245:SF23">
    <property type="entry name" value="NAD(P)-BINDING DOMAIN-CONTAINING PROTEIN"/>
    <property type="match status" value="1"/>
</dbReference>
<reference evidence="3" key="1">
    <citation type="submission" date="2016-12" db="EMBL/GenBank/DDBJ databases">
        <title>Comparative genomics of four Isosphaeraceae planctomycetes: a common pool of plasmids and glycoside hydrolase genes.</title>
        <authorList>
            <person name="Ivanova A."/>
        </authorList>
    </citation>
    <scope>NUCLEOTIDE SEQUENCE [LARGE SCALE GENOMIC DNA]</scope>
    <source>
        <strain evidence="3">PX4</strain>
    </source>
</reference>
<dbReference type="RefSeq" id="WP_076344285.1">
    <property type="nucleotide sequence ID" value="NZ_CP019082.1"/>
</dbReference>
<dbReference type="InterPro" id="IPR036291">
    <property type="entry name" value="NAD(P)-bd_dom_sf"/>
</dbReference>
<dbReference type="STRING" id="1387353.BSF38_01428"/>
<accession>A0A1U7CM24</accession>
<dbReference type="InterPro" id="IPR001509">
    <property type="entry name" value="Epimerase_deHydtase"/>
</dbReference>
<sequence>MKILVTGGAGYVGSTLVPMLLEQGHKVRVLDNLRFGGQGLLPCCQNRFFELMLGDVCNEADVKKAVDGVDAIIHLAAIVGYPACKKEPQLAQAINVDSTALLLANRNADTRFLYASTGSIYGSIPDYICNEDTPRAPITLYGETKAKAEQLVLDAGNGIAYRYATAFGVSNRMRLDLMPNDFTYQAVKNRNLIVYEGGFKRTFVHVRDMARSFIFALERWDEVKDDVYNVGHESMNFTKEDVARKIMEHVDYYLHFAEVGTDADQRNYEVSYEKIRRKGFETTIDLDRGIAELVRAAKLISFQNPFTNV</sequence>
<feature type="domain" description="NAD-dependent epimerase/dehydratase" evidence="1">
    <location>
        <begin position="3"/>
        <end position="231"/>
    </location>
</feature>
<dbReference type="PANTHER" id="PTHR43245">
    <property type="entry name" value="BIFUNCTIONAL POLYMYXIN RESISTANCE PROTEIN ARNA"/>
    <property type="match status" value="1"/>
</dbReference>
<dbReference type="EC" id="5.1.3.2" evidence="2"/>
<proteinExistence type="predicted"/>
<evidence type="ECO:0000259" key="1">
    <source>
        <dbReference type="Pfam" id="PF01370"/>
    </source>
</evidence>
<dbReference type="EMBL" id="CP019082">
    <property type="protein sequence ID" value="APW59967.1"/>
    <property type="molecule type" value="Genomic_DNA"/>
</dbReference>
<protein>
    <submittedName>
        <fullName evidence="2">UDP-glucose 4-epimerase</fullName>
        <ecNumber evidence="2">5.1.3.2</ecNumber>
    </submittedName>
</protein>
<dbReference type="Pfam" id="PF01370">
    <property type="entry name" value="Epimerase"/>
    <property type="match status" value="1"/>
</dbReference>
<dbReference type="AlphaFoldDB" id="A0A1U7CM24"/>
<dbReference type="GO" id="GO:0003978">
    <property type="term" value="F:UDP-glucose 4-epimerase activity"/>
    <property type="evidence" value="ECO:0007669"/>
    <property type="project" value="UniProtKB-EC"/>
</dbReference>
<dbReference type="KEGG" id="pbor:BSF38_01428"/>
<organism evidence="2 3">
    <name type="scientific">Paludisphaera borealis</name>
    <dbReference type="NCBI Taxonomy" id="1387353"/>
    <lineage>
        <taxon>Bacteria</taxon>
        <taxon>Pseudomonadati</taxon>
        <taxon>Planctomycetota</taxon>
        <taxon>Planctomycetia</taxon>
        <taxon>Isosphaerales</taxon>
        <taxon>Isosphaeraceae</taxon>
        <taxon>Paludisphaera</taxon>
    </lineage>
</organism>
<keyword evidence="3" id="KW-1185">Reference proteome</keyword>
<name>A0A1U7CM24_9BACT</name>
<gene>
    <name evidence="2" type="primary">galE_2</name>
    <name evidence="2" type="ORF">BSF38_01428</name>
</gene>
<dbReference type="OrthoDB" id="258549at2"/>